<organism evidence="1 2">
    <name type="scientific">Candidatus Magnetoglobus multicellularis str. Araruama</name>
    <dbReference type="NCBI Taxonomy" id="890399"/>
    <lineage>
        <taxon>Bacteria</taxon>
        <taxon>Pseudomonadati</taxon>
        <taxon>Thermodesulfobacteriota</taxon>
        <taxon>Desulfobacteria</taxon>
        <taxon>Desulfobacterales</taxon>
        <taxon>Desulfobacteraceae</taxon>
        <taxon>Candidatus Magnetoglobus</taxon>
    </lineage>
</organism>
<evidence type="ECO:0000313" key="2">
    <source>
        <dbReference type="Proteomes" id="UP000189670"/>
    </source>
</evidence>
<protein>
    <submittedName>
        <fullName evidence="1">Uncharacterized protein</fullName>
    </submittedName>
</protein>
<name>A0A1V1NSG0_9BACT</name>
<dbReference type="AlphaFoldDB" id="A0A1V1NSG0"/>
<evidence type="ECO:0000313" key="1">
    <source>
        <dbReference type="EMBL" id="ETR65530.1"/>
    </source>
</evidence>
<comment type="caution">
    <text evidence="1">The sequence shown here is derived from an EMBL/GenBank/DDBJ whole genome shotgun (WGS) entry which is preliminary data.</text>
</comment>
<sequence>QFYIVSPEDIILNKLIWFDLGGGISDRQWNDILGVIKVQKNLLDTGYLEQWASKLNIKHLLIKSYHDSGFYE</sequence>
<dbReference type="Proteomes" id="UP000189670">
    <property type="component" value="Unassembled WGS sequence"/>
</dbReference>
<accession>A0A1V1NSG0</accession>
<gene>
    <name evidence="1" type="ORF">OMM_14105</name>
</gene>
<dbReference type="EMBL" id="ATBP01002734">
    <property type="protein sequence ID" value="ETR65530.1"/>
    <property type="molecule type" value="Genomic_DNA"/>
</dbReference>
<feature type="non-terminal residue" evidence="1">
    <location>
        <position position="1"/>
    </location>
</feature>
<reference evidence="2" key="1">
    <citation type="submission" date="2012-11" db="EMBL/GenBank/DDBJ databases">
        <authorList>
            <person name="Lucero-Rivera Y.E."/>
            <person name="Tovar-Ramirez D."/>
        </authorList>
    </citation>
    <scope>NUCLEOTIDE SEQUENCE [LARGE SCALE GENOMIC DNA]</scope>
    <source>
        <strain evidence="2">Araruama</strain>
    </source>
</reference>
<proteinExistence type="predicted"/>